<dbReference type="EMBL" id="DRNB01000059">
    <property type="protein sequence ID" value="HHJ63606.1"/>
    <property type="molecule type" value="Genomic_DNA"/>
</dbReference>
<dbReference type="HAMAP" id="MF_00135">
    <property type="entry name" value="PRAI"/>
    <property type="match status" value="1"/>
</dbReference>
<evidence type="ECO:0000259" key="11">
    <source>
        <dbReference type="Pfam" id="PF00697"/>
    </source>
</evidence>
<evidence type="ECO:0000256" key="2">
    <source>
        <dbReference type="ARBA" id="ARBA00004664"/>
    </source>
</evidence>
<comment type="pathway">
    <text evidence="2 10">Amino-acid biosynthesis; L-tryptophan biosynthesis; L-tryptophan from chorismate: step 3/5.</text>
</comment>
<evidence type="ECO:0000256" key="6">
    <source>
        <dbReference type="ARBA" id="ARBA00022605"/>
    </source>
</evidence>
<dbReference type="Proteomes" id="UP000885792">
    <property type="component" value="Unassembled WGS sequence"/>
</dbReference>
<comment type="catalytic activity">
    <reaction evidence="1 10">
        <text>N-(5-phospho-beta-D-ribosyl)anthranilate = 1-(2-carboxyphenylamino)-1-deoxy-D-ribulose 5-phosphate</text>
        <dbReference type="Rhea" id="RHEA:21540"/>
        <dbReference type="ChEBI" id="CHEBI:18277"/>
        <dbReference type="ChEBI" id="CHEBI:58613"/>
        <dbReference type="EC" id="5.3.1.24"/>
    </reaction>
</comment>
<dbReference type="SUPFAM" id="SSF51366">
    <property type="entry name" value="Ribulose-phoshate binding barrel"/>
    <property type="match status" value="1"/>
</dbReference>
<evidence type="ECO:0000256" key="4">
    <source>
        <dbReference type="ARBA" id="ARBA00012572"/>
    </source>
</evidence>
<sequence length="202" mass="22698">MKICGITRVEDALLAAEAGADYIGLILYPKSPRFVSPRARREILRELRGVLRVAVLVNPSPEEAESVLEEGFDLIQLHGEEEYEIARRVGPEKVIKAFRVKDELPFIEGSWRKVHALLLDTYSPLSRGGTGRSFDWRIARRTVEEGFRVILSGGLTPENVAKAIRMVKPYGVDVSSGVEARKGVKDPDRVRRFIRAVRECSI</sequence>
<dbReference type="AlphaFoldDB" id="A0A7C5L6B0"/>
<comment type="caution">
    <text evidence="12">The sequence shown here is derived from an EMBL/GenBank/DDBJ whole genome shotgun (WGS) entry which is preliminary data.</text>
</comment>
<dbReference type="GO" id="GO:0004640">
    <property type="term" value="F:phosphoribosylanthranilate isomerase activity"/>
    <property type="evidence" value="ECO:0007669"/>
    <property type="project" value="UniProtKB-UniRule"/>
</dbReference>
<dbReference type="InterPro" id="IPR044643">
    <property type="entry name" value="TrpF_fam"/>
</dbReference>
<dbReference type="CDD" id="cd00405">
    <property type="entry name" value="PRAI"/>
    <property type="match status" value="1"/>
</dbReference>
<dbReference type="GO" id="GO:0000162">
    <property type="term" value="P:L-tryptophan biosynthetic process"/>
    <property type="evidence" value="ECO:0007669"/>
    <property type="project" value="UniProtKB-UniRule"/>
</dbReference>
<evidence type="ECO:0000256" key="5">
    <source>
        <dbReference type="ARBA" id="ARBA00022272"/>
    </source>
</evidence>
<evidence type="ECO:0000256" key="10">
    <source>
        <dbReference type="HAMAP-Rule" id="MF_00135"/>
    </source>
</evidence>
<evidence type="ECO:0000256" key="1">
    <source>
        <dbReference type="ARBA" id="ARBA00001164"/>
    </source>
</evidence>
<keyword evidence="7 10" id="KW-0822">Tryptophan biosynthesis</keyword>
<dbReference type="UniPathway" id="UPA00035">
    <property type="reaction ID" value="UER00042"/>
</dbReference>
<keyword evidence="8 10" id="KW-0057">Aromatic amino acid biosynthesis</keyword>
<evidence type="ECO:0000256" key="7">
    <source>
        <dbReference type="ARBA" id="ARBA00022822"/>
    </source>
</evidence>
<evidence type="ECO:0000313" key="12">
    <source>
        <dbReference type="EMBL" id="HHJ63606.1"/>
    </source>
</evidence>
<accession>A0A7C5L6B0</accession>
<dbReference type="InterPro" id="IPR001240">
    <property type="entry name" value="PRAI_dom"/>
</dbReference>
<evidence type="ECO:0000256" key="3">
    <source>
        <dbReference type="ARBA" id="ARBA00007571"/>
    </source>
</evidence>
<reference evidence="12" key="1">
    <citation type="journal article" date="2020" name="mSystems">
        <title>Genome- and Community-Level Interaction Insights into Carbon Utilization and Element Cycling Functions of Hydrothermarchaeota in Hydrothermal Sediment.</title>
        <authorList>
            <person name="Zhou Z."/>
            <person name="Liu Y."/>
            <person name="Xu W."/>
            <person name="Pan J."/>
            <person name="Luo Z.H."/>
            <person name="Li M."/>
        </authorList>
    </citation>
    <scope>NUCLEOTIDE SEQUENCE [LARGE SCALE GENOMIC DNA]</scope>
    <source>
        <strain evidence="12">HyVt-501</strain>
    </source>
</reference>
<comment type="similarity">
    <text evidence="3 10">Belongs to the TrpF family.</text>
</comment>
<dbReference type="PANTHER" id="PTHR42894:SF1">
    <property type="entry name" value="N-(5'-PHOSPHORIBOSYL)ANTHRANILATE ISOMERASE"/>
    <property type="match status" value="1"/>
</dbReference>
<proteinExistence type="inferred from homology"/>
<dbReference type="Gene3D" id="3.20.20.70">
    <property type="entry name" value="Aldolase class I"/>
    <property type="match status" value="1"/>
</dbReference>
<protein>
    <recommendedName>
        <fullName evidence="5 10">N-(5'-phosphoribosyl)anthranilate isomerase</fullName>
        <shortName evidence="10">PRAI</shortName>
        <ecNumber evidence="4 10">5.3.1.24</ecNumber>
    </recommendedName>
</protein>
<dbReference type="PANTHER" id="PTHR42894">
    <property type="entry name" value="N-(5'-PHOSPHORIBOSYL)ANTHRANILATE ISOMERASE"/>
    <property type="match status" value="1"/>
</dbReference>
<evidence type="ECO:0000256" key="8">
    <source>
        <dbReference type="ARBA" id="ARBA00023141"/>
    </source>
</evidence>
<name>A0A7C5L6B0_AQUAO</name>
<dbReference type="EC" id="5.3.1.24" evidence="4 10"/>
<keyword evidence="9 10" id="KW-0413">Isomerase</keyword>
<feature type="domain" description="N-(5'phosphoribosyl) anthranilate isomerase (PRAI)" evidence="11">
    <location>
        <begin position="2"/>
        <end position="195"/>
    </location>
</feature>
<dbReference type="Pfam" id="PF00697">
    <property type="entry name" value="PRAI"/>
    <property type="match status" value="1"/>
</dbReference>
<evidence type="ECO:0000256" key="9">
    <source>
        <dbReference type="ARBA" id="ARBA00023235"/>
    </source>
</evidence>
<dbReference type="InterPro" id="IPR011060">
    <property type="entry name" value="RibuloseP-bd_barrel"/>
</dbReference>
<dbReference type="InterPro" id="IPR013785">
    <property type="entry name" value="Aldolase_TIM"/>
</dbReference>
<dbReference type="FunFam" id="3.20.20.70:FF:000075">
    <property type="entry name" value="Tryptophan biosynthesis protein TRP1"/>
    <property type="match status" value="1"/>
</dbReference>
<organism evidence="12">
    <name type="scientific">Aquifex aeolicus</name>
    <dbReference type="NCBI Taxonomy" id="63363"/>
    <lineage>
        <taxon>Bacteria</taxon>
        <taxon>Pseudomonadati</taxon>
        <taxon>Aquificota</taxon>
        <taxon>Aquificia</taxon>
        <taxon>Aquificales</taxon>
        <taxon>Aquificaceae</taxon>
        <taxon>Aquifex</taxon>
    </lineage>
</organism>
<gene>
    <name evidence="10" type="primary">trpF</name>
    <name evidence="12" type="ORF">ENJ61_01735</name>
</gene>
<keyword evidence="6 10" id="KW-0028">Amino-acid biosynthesis</keyword>